<keyword evidence="6" id="KW-1185">Reference proteome</keyword>
<dbReference type="AlphaFoldDB" id="A0A0J6BRM0"/>
<sequence length="70" mass="7393">MFKVETPVVGRVVAVTVSPGQRIEAGDSVAKVESMKMEIPVEAERAGVVARVLVGEGDEVEEGQAVVELE</sequence>
<dbReference type="RefSeq" id="WP_043208148.1">
    <property type="nucleotide sequence ID" value="NZ_CAJGUP010000033.1"/>
</dbReference>
<dbReference type="Pfam" id="PF00364">
    <property type="entry name" value="Biotin_lipoyl"/>
    <property type="match status" value="1"/>
</dbReference>
<reference evidence="4 5" key="1">
    <citation type="submission" date="2015-09" db="EMBL/GenBank/DDBJ databases">
        <authorList>
            <person name="Jackson K.R."/>
            <person name="Lunt B.L."/>
            <person name="Fisher J.N.B."/>
            <person name="Gardner A.V."/>
            <person name="Bailey M.E."/>
            <person name="Deus L.M."/>
            <person name="Earl A.S."/>
            <person name="Gibby P.D."/>
            <person name="Hartmann K.A."/>
            <person name="Liu J.E."/>
            <person name="Manci A.M."/>
            <person name="Nielsen D.A."/>
            <person name="Solomon M.B."/>
            <person name="Breakwell D.P."/>
            <person name="Burnett S.H."/>
            <person name="Grose J.H."/>
        </authorList>
    </citation>
    <scope>NUCLEOTIDE SEQUENCE [LARGE SCALE GENOMIC DNA]</scope>
    <source>
        <strain evidence="4 5">2789STDY5608636</strain>
    </source>
</reference>
<dbReference type="KEGG" id="bpdz:BBN53_09485"/>
<gene>
    <name evidence="4" type="primary">yngHB</name>
    <name evidence="3" type="ORF">BBN53_09485</name>
    <name evidence="4" type="ORF">ERS370011_03773</name>
</gene>
<dbReference type="PANTHER" id="PTHR45266">
    <property type="entry name" value="OXALOACETATE DECARBOXYLASE ALPHA CHAIN"/>
    <property type="match status" value="1"/>
</dbReference>
<dbReference type="InterPro" id="IPR011053">
    <property type="entry name" value="Single_hybrid_motif"/>
</dbReference>
<dbReference type="InterPro" id="IPR050709">
    <property type="entry name" value="Biotin_Carboxyl_Carrier/Decarb"/>
</dbReference>
<accession>A0A0M7HLR4</accession>
<proteinExistence type="predicted"/>
<evidence type="ECO:0000256" key="1">
    <source>
        <dbReference type="ARBA" id="ARBA00023267"/>
    </source>
</evidence>
<dbReference type="Proteomes" id="UP000053096">
    <property type="component" value="Unassembled WGS sequence"/>
</dbReference>
<dbReference type="CDD" id="cd06850">
    <property type="entry name" value="biotinyl_domain"/>
    <property type="match status" value="1"/>
</dbReference>
<accession>A0A0J6BRM0</accession>
<evidence type="ECO:0000313" key="4">
    <source>
        <dbReference type="EMBL" id="CUJ10390.1"/>
    </source>
</evidence>
<name>A0A0J6BRM0_9BORD</name>
<dbReference type="Proteomes" id="UP000092950">
    <property type="component" value="Chromosome"/>
</dbReference>
<feature type="domain" description="Lipoyl-binding" evidence="2">
    <location>
        <begin position="1"/>
        <end position="70"/>
    </location>
</feature>
<dbReference type="EMBL" id="CYTV01000015">
    <property type="protein sequence ID" value="CUJ10390.1"/>
    <property type="molecule type" value="Genomic_DNA"/>
</dbReference>
<keyword evidence="1" id="KW-0092">Biotin</keyword>
<evidence type="ECO:0000313" key="3">
    <source>
        <dbReference type="EMBL" id="ANY16110.1"/>
    </source>
</evidence>
<dbReference type="Gene3D" id="2.40.50.100">
    <property type="match status" value="1"/>
</dbReference>
<evidence type="ECO:0000313" key="6">
    <source>
        <dbReference type="Proteomes" id="UP000092950"/>
    </source>
</evidence>
<evidence type="ECO:0000313" key="5">
    <source>
        <dbReference type="Proteomes" id="UP000053096"/>
    </source>
</evidence>
<dbReference type="PANTHER" id="PTHR45266:SF3">
    <property type="entry name" value="OXALOACETATE DECARBOXYLASE ALPHA CHAIN"/>
    <property type="match status" value="1"/>
</dbReference>
<dbReference type="EMBL" id="CP016440">
    <property type="protein sequence ID" value="ANY16110.1"/>
    <property type="molecule type" value="Genomic_DNA"/>
</dbReference>
<reference evidence="3 6" key="2">
    <citation type="submission" date="2016-07" db="EMBL/GenBank/DDBJ databases">
        <title>Complete genome sequences of Bordetella pseudohinzii.</title>
        <authorList>
            <person name="Spilker T."/>
            <person name="Darrah R."/>
            <person name="LiPuma J.J."/>
        </authorList>
    </citation>
    <scope>NUCLEOTIDE SEQUENCE [LARGE SCALE GENOMIC DNA]</scope>
    <source>
        <strain evidence="3 6">HI4681</strain>
    </source>
</reference>
<dbReference type="PROSITE" id="PS50968">
    <property type="entry name" value="BIOTINYL_LIPOYL"/>
    <property type="match status" value="1"/>
</dbReference>
<dbReference type="InterPro" id="IPR000089">
    <property type="entry name" value="Biotin_lipoyl"/>
</dbReference>
<organism evidence="4 5">
    <name type="scientific">Bordetella pseudohinzii</name>
    <dbReference type="NCBI Taxonomy" id="1331258"/>
    <lineage>
        <taxon>Bacteria</taxon>
        <taxon>Pseudomonadati</taxon>
        <taxon>Pseudomonadota</taxon>
        <taxon>Betaproteobacteria</taxon>
        <taxon>Burkholderiales</taxon>
        <taxon>Alcaligenaceae</taxon>
        <taxon>Bordetella</taxon>
    </lineage>
</organism>
<evidence type="ECO:0000259" key="2">
    <source>
        <dbReference type="PROSITE" id="PS50968"/>
    </source>
</evidence>
<dbReference type="SUPFAM" id="SSF51230">
    <property type="entry name" value="Single hybrid motif"/>
    <property type="match status" value="1"/>
</dbReference>
<protein>
    <submittedName>
        <fullName evidence="3">Acetyl-CoA carboxylase biotin carboxyl carrier protein subunit</fullName>
    </submittedName>
    <submittedName>
        <fullName evidence="4">Biotin/lipoyl attachment protein</fullName>
    </submittedName>
</protein>